<dbReference type="Pfam" id="PF12130">
    <property type="entry name" value="bMERB_dom"/>
    <property type="match status" value="1"/>
</dbReference>
<accession>A0A183GU76</accession>
<dbReference type="Proteomes" id="UP000050761">
    <property type="component" value="Unassembled WGS sequence"/>
</dbReference>
<evidence type="ECO:0000313" key="4">
    <source>
        <dbReference type="Proteomes" id="UP000050761"/>
    </source>
</evidence>
<evidence type="ECO:0000256" key="1">
    <source>
        <dbReference type="SAM" id="Coils"/>
    </source>
</evidence>
<evidence type="ECO:0000313" key="5">
    <source>
        <dbReference type="WBParaSite" id="HPBE_0002624601-mRNA-1"/>
    </source>
</evidence>
<feature type="coiled-coil region" evidence="1">
    <location>
        <begin position="35"/>
        <end position="62"/>
    </location>
</feature>
<feature type="domain" description="BMERB" evidence="2">
    <location>
        <begin position="10"/>
        <end position="54"/>
    </location>
</feature>
<accession>A0A3P8IN49</accession>
<sequence>MQLVKRWVSDYFKTAEEKDRTDELMEQYMSAIQKKDDLIQKLFATEEQLQEDEQRLKSLTLERASNFVRGNEEPLTASRRIMTWLRG</sequence>
<proteinExistence type="predicted"/>
<reference evidence="5" key="2">
    <citation type="submission" date="2019-09" db="UniProtKB">
        <authorList>
            <consortium name="WormBaseParasite"/>
        </authorList>
    </citation>
    <scope>IDENTIFICATION</scope>
</reference>
<keyword evidence="1" id="KW-0175">Coiled coil</keyword>
<dbReference type="EMBL" id="UZAH01039530">
    <property type="protein sequence ID" value="VDP56516.1"/>
    <property type="molecule type" value="Genomic_DNA"/>
</dbReference>
<reference evidence="3 4" key="1">
    <citation type="submission" date="2018-11" db="EMBL/GenBank/DDBJ databases">
        <authorList>
            <consortium name="Pathogen Informatics"/>
        </authorList>
    </citation>
    <scope>NUCLEOTIDE SEQUENCE [LARGE SCALE GENOMIC DNA]</scope>
</reference>
<dbReference type="InterPro" id="IPR022735">
    <property type="entry name" value="bMERB_dom"/>
</dbReference>
<evidence type="ECO:0000259" key="2">
    <source>
        <dbReference type="Pfam" id="PF12130"/>
    </source>
</evidence>
<evidence type="ECO:0000313" key="3">
    <source>
        <dbReference type="EMBL" id="VDP56516.1"/>
    </source>
</evidence>
<organism evidence="4 5">
    <name type="scientific">Heligmosomoides polygyrus</name>
    <name type="common">Parasitic roundworm</name>
    <dbReference type="NCBI Taxonomy" id="6339"/>
    <lineage>
        <taxon>Eukaryota</taxon>
        <taxon>Metazoa</taxon>
        <taxon>Ecdysozoa</taxon>
        <taxon>Nematoda</taxon>
        <taxon>Chromadorea</taxon>
        <taxon>Rhabditida</taxon>
        <taxon>Rhabditina</taxon>
        <taxon>Rhabditomorpha</taxon>
        <taxon>Strongyloidea</taxon>
        <taxon>Heligmosomidae</taxon>
        <taxon>Heligmosomoides</taxon>
    </lineage>
</organism>
<dbReference type="OrthoDB" id="5972258at2759"/>
<name>A0A183GU76_HELPZ</name>
<gene>
    <name evidence="3" type="ORF">HPBE_LOCUS26245</name>
</gene>
<protein>
    <submittedName>
        <fullName evidence="5">BMERB domain-containing protein</fullName>
    </submittedName>
</protein>
<dbReference type="WBParaSite" id="HPBE_0002624601-mRNA-1">
    <property type="protein sequence ID" value="HPBE_0002624601-mRNA-1"/>
    <property type="gene ID" value="HPBE_0002624601"/>
</dbReference>
<keyword evidence="4" id="KW-1185">Reference proteome</keyword>
<dbReference type="AlphaFoldDB" id="A0A183GU76"/>